<dbReference type="SUPFAM" id="SSF81383">
    <property type="entry name" value="F-box domain"/>
    <property type="match status" value="1"/>
</dbReference>
<evidence type="ECO:0000313" key="4">
    <source>
        <dbReference type="Proteomes" id="UP000236291"/>
    </source>
</evidence>
<name>A0A2K3LK32_TRIPR</name>
<dbReference type="Gene3D" id="1.20.1280.50">
    <property type="match status" value="1"/>
</dbReference>
<dbReference type="InterPro" id="IPR017451">
    <property type="entry name" value="F-box-assoc_interact_dom"/>
</dbReference>
<dbReference type="PANTHER" id="PTHR31672">
    <property type="entry name" value="BNACNNG10540D PROTEIN"/>
    <property type="match status" value="1"/>
</dbReference>
<dbReference type="ExpressionAtlas" id="A0A2K3LK32">
    <property type="expression patterns" value="baseline"/>
</dbReference>
<evidence type="ECO:0000313" key="2">
    <source>
        <dbReference type="EMBL" id="PNX77183.1"/>
    </source>
</evidence>
<sequence length="401" mass="47042">MEEKMKKKKTLPYLPHELITQILLRLPVKSLILFKSVCKSWFSLISDTHFANSHFQLTSGTHTRRILLMSTSRPRESRSIDFEASSLYDDSASVSLYPNFIPLESYSFIRIKGSCRGFLLLHCYYEQRLPMFGIYDIYIWNPSTGFHKEIPFSPFASDPDKQYFNYFYGFGYDQSTNDYLLVRMSSDSHFNDLPPHGEYFSLRANTWKEIEGTQFPYRNPMEDEQLTVGFLFNGAIHWFAYRCDLNRQVIVAFDLLERKLFDMHLPDDFHRELNEFGFWVFGEFLSLWAVYYGDDVHDNSTLEVWVMKEYKVDSPWTKTLVLPFGGTSRKNFPPICSTKSGDIIGTNSHTGLEKYNDRGLMLEYHSYFNGRCGWEVALYTESLLSLPDNEQAYERGIKQEE</sequence>
<dbReference type="Proteomes" id="UP000236291">
    <property type="component" value="Unassembled WGS sequence"/>
</dbReference>
<dbReference type="NCBIfam" id="TIGR01640">
    <property type="entry name" value="F_box_assoc_1"/>
    <property type="match status" value="1"/>
</dbReference>
<protein>
    <submittedName>
        <fullName evidence="3">F-box/kelch-repeat protein</fullName>
    </submittedName>
</protein>
<dbReference type="InterPro" id="IPR036047">
    <property type="entry name" value="F-box-like_dom_sf"/>
</dbReference>
<dbReference type="InterPro" id="IPR050796">
    <property type="entry name" value="SCF_F-box_component"/>
</dbReference>
<reference evidence="3 4" key="2">
    <citation type="journal article" date="2017" name="Front. Plant Sci.">
        <title>Gene Classification and Mining of Molecular Markers Useful in Red Clover (Trifolium pratense) Breeding.</title>
        <authorList>
            <person name="Istvanek J."/>
            <person name="Dluhosova J."/>
            <person name="Dluhos P."/>
            <person name="Patkova L."/>
            <person name="Nedelnik J."/>
            <person name="Repkova J."/>
        </authorList>
    </citation>
    <scope>NUCLEOTIDE SEQUENCE [LARGE SCALE GENOMIC DNA]</scope>
    <source>
        <strain evidence="4">cv. Tatra</strain>
        <tissue evidence="3">Young leaves</tissue>
    </source>
</reference>
<evidence type="ECO:0000313" key="3">
    <source>
        <dbReference type="EMBL" id="PNX78900.1"/>
    </source>
</evidence>
<accession>A0A2K3LK32</accession>
<dbReference type="CDD" id="cd22157">
    <property type="entry name" value="F-box_AtFBW1-like"/>
    <property type="match status" value="1"/>
</dbReference>
<dbReference type="InterPro" id="IPR006527">
    <property type="entry name" value="F-box-assoc_dom_typ1"/>
</dbReference>
<dbReference type="SMART" id="SM00256">
    <property type="entry name" value="FBOX"/>
    <property type="match status" value="1"/>
</dbReference>
<evidence type="ECO:0000259" key="1">
    <source>
        <dbReference type="PROSITE" id="PS50181"/>
    </source>
</evidence>
<dbReference type="Pfam" id="PF00646">
    <property type="entry name" value="F-box"/>
    <property type="match status" value="1"/>
</dbReference>
<dbReference type="EMBL" id="ASHM01031942">
    <property type="protein sequence ID" value="PNX77183.1"/>
    <property type="molecule type" value="Genomic_DNA"/>
</dbReference>
<feature type="domain" description="F-box" evidence="1">
    <location>
        <begin position="8"/>
        <end position="58"/>
    </location>
</feature>
<dbReference type="InterPro" id="IPR001810">
    <property type="entry name" value="F-box_dom"/>
</dbReference>
<dbReference type="AlphaFoldDB" id="A0A2K3LK32"/>
<dbReference type="PROSITE" id="PS50181">
    <property type="entry name" value="FBOX"/>
    <property type="match status" value="1"/>
</dbReference>
<dbReference type="EMBL" id="ASHM01034951">
    <property type="protein sequence ID" value="PNX78900.1"/>
    <property type="molecule type" value="Genomic_DNA"/>
</dbReference>
<dbReference type="PANTHER" id="PTHR31672:SF13">
    <property type="entry name" value="F-BOX PROTEIN CPR30-LIKE"/>
    <property type="match status" value="1"/>
</dbReference>
<reference evidence="3 4" key="1">
    <citation type="journal article" date="2014" name="Am. J. Bot.">
        <title>Genome assembly and annotation for red clover (Trifolium pratense; Fabaceae).</title>
        <authorList>
            <person name="Istvanek J."/>
            <person name="Jaros M."/>
            <person name="Krenek A."/>
            <person name="Repkova J."/>
        </authorList>
    </citation>
    <scope>NUCLEOTIDE SEQUENCE [LARGE SCALE GENOMIC DNA]</scope>
    <source>
        <strain evidence="4">cv. Tatra</strain>
        <tissue evidence="3">Young leaves</tissue>
    </source>
</reference>
<dbReference type="STRING" id="57577.A0A2K3LK32"/>
<comment type="caution">
    <text evidence="3">The sequence shown here is derived from an EMBL/GenBank/DDBJ whole genome shotgun (WGS) entry which is preliminary data.</text>
</comment>
<organism evidence="3 4">
    <name type="scientific">Trifolium pratense</name>
    <name type="common">Red clover</name>
    <dbReference type="NCBI Taxonomy" id="57577"/>
    <lineage>
        <taxon>Eukaryota</taxon>
        <taxon>Viridiplantae</taxon>
        <taxon>Streptophyta</taxon>
        <taxon>Embryophyta</taxon>
        <taxon>Tracheophyta</taxon>
        <taxon>Spermatophyta</taxon>
        <taxon>Magnoliopsida</taxon>
        <taxon>eudicotyledons</taxon>
        <taxon>Gunneridae</taxon>
        <taxon>Pentapetalae</taxon>
        <taxon>rosids</taxon>
        <taxon>fabids</taxon>
        <taxon>Fabales</taxon>
        <taxon>Fabaceae</taxon>
        <taxon>Papilionoideae</taxon>
        <taxon>50 kb inversion clade</taxon>
        <taxon>NPAAA clade</taxon>
        <taxon>Hologalegina</taxon>
        <taxon>IRL clade</taxon>
        <taxon>Trifolieae</taxon>
        <taxon>Trifolium</taxon>
    </lineage>
</organism>
<proteinExistence type="predicted"/>
<dbReference type="Pfam" id="PF07734">
    <property type="entry name" value="FBA_1"/>
    <property type="match status" value="1"/>
</dbReference>
<gene>
    <name evidence="2" type="ORF">L195_g033146</name>
    <name evidence="3" type="ORF">L195_g034882</name>
</gene>